<dbReference type="Gene3D" id="3.40.30.10">
    <property type="entry name" value="Glutaredoxin"/>
    <property type="match status" value="1"/>
</dbReference>
<dbReference type="SFLD" id="SFLDS00019">
    <property type="entry name" value="Glutathione_Transferase_(cytos"/>
    <property type="match status" value="1"/>
</dbReference>
<dbReference type="PANTHER" id="PTHR43969">
    <property type="entry name" value="GLUTATHIONE S TRANSFERASE D10, ISOFORM A-RELATED"/>
    <property type="match status" value="1"/>
</dbReference>
<evidence type="ECO:0000313" key="5">
    <source>
        <dbReference type="Proteomes" id="UP001329430"/>
    </source>
</evidence>
<name>A0AAN7VF74_9COLE</name>
<dbReference type="SFLD" id="SFLDG00358">
    <property type="entry name" value="Main_(cytGST)"/>
    <property type="match status" value="1"/>
</dbReference>
<evidence type="ECO:0000313" key="4">
    <source>
        <dbReference type="EMBL" id="KAK5642244.1"/>
    </source>
</evidence>
<dbReference type="FunFam" id="3.40.30.10:FF:000034">
    <property type="entry name" value="glutathione S-transferase 1"/>
    <property type="match status" value="1"/>
</dbReference>
<dbReference type="Pfam" id="PF13417">
    <property type="entry name" value="GST_N_3"/>
    <property type="match status" value="1"/>
</dbReference>
<dbReference type="InterPro" id="IPR040079">
    <property type="entry name" value="Glutathione_S-Trfase"/>
</dbReference>
<evidence type="ECO:0000259" key="3">
    <source>
        <dbReference type="PROSITE" id="PS50405"/>
    </source>
</evidence>
<dbReference type="AlphaFoldDB" id="A0AAN7VF74"/>
<comment type="subunit">
    <text evidence="1">Homodimer.</text>
</comment>
<organism evidence="4 5">
    <name type="scientific">Pyrocoelia pectoralis</name>
    <dbReference type="NCBI Taxonomy" id="417401"/>
    <lineage>
        <taxon>Eukaryota</taxon>
        <taxon>Metazoa</taxon>
        <taxon>Ecdysozoa</taxon>
        <taxon>Arthropoda</taxon>
        <taxon>Hexapoda</taxon>
        <taxon>Insecta</taxon>
        <taxon>Pterygota</taxon>
        <taxon>Neoptera</taxon>
        <taxon>Endopterygota</taxon>
        <taxon>Coleoptera</taxon>
        <taxon>Polyphaga</taxon>
        <taxon>Elateriformia</taxon>
        <taxon>Elateroidea</taxon>
        <taxon>Lampyridae</taxon>
        <taxon>Lampyrinae</taxon>
        <taxon>Pyrocoelia</taxon>
    </lineage>
</organism>
<dbReference type="InterPro" id="IPR036249">
    <property type="entry name" value="Thioredoxin-like_sf"/>
</dbReference>
<reference evidence="4 5" key="1">
    <citation type="journal article" date="2024" name="Insects">
        <title>An Improved Chromosome-Level Genome Assembly of the Firefly Pyrocoelia pectoralis.</title>
        <authorList>
            <person name="Fu X."/>
            <person name="Meyer-Rochow V.B."/>
            <person name="Ballantyne L."/>
            <person name="Zhu X."/>
        </authorList>
    </citation>
    <scope>NUCLEOTIDE SEQUENCE [LARGE SCALE GENOMIC DNA]</scope>
    <source>
        <strain evidence="4">XCY_ONT2</strain>
    </source>
</reference>
<dbReference type="PROSITE" id="PS50405">
    <property type="entry name" value="GST_CTER"/>
    <property type="match status" value="1"/>
</dbReference>
<feature type="domain" description="GST C-terminal" evidence="3">
    <location>
        <begin position="89"/>
        <end position="214"/>
    </location>
</feature>
<gene>
    <name evidence="4" type="ORF">RI129_008411</name>
</gene>
<dbReference type="InterPro" id="IPR004045">
    <property type="entry name" value="Glutathione_S-Trfase_N"/>
</dbReference>
<sequence>MLPIKLHMIDGSPPVRAVLVIANALNIPLEKNYVDVINGEQFKPEYLKINPLHTVPCLDDNGNIICDSHAIVTYLANKYAKDDSLYPTDAYKRALVDQKLAFDLGTLVPLVKLINVSYKMKEITALTSKMIEKINEVYTLCDTMLNGKKWLALDHLTLADVSCYTTTTGLNYHLPINAVTYPNFKAWFDRCRNHPLLASDIYQLNKYIEYIKSFST</sequence>
<dbReference type="GO" id="GO:0006749">
    <property type="term" value="P:glutathione metabolic process"/>
    <property type="evidence" value="ECO:0007669"/>
    <property type="project" value="TreeGrafter"/>
</dbReference>
<dbReference type="SUPFAM" id="SSF47616">
    <property type="entry name" value="GST C-terminal domain-like"/>
    <property type="match status" value="1"/>
</dbReference>
<dbReference type="GO" id="GO:0004364">
    <property type="term" value="F:glutathione transferase activity"/>
    <property type="evidence" value="ECO:0007669"/>
    <property type="project" value="TreeGrafter"/>
</dbReference>
<dbReference type="SUPFAM" id="SSF52833">
    <property type="entry name" value="Thioredoxin-like"/>
    <property type="match status" value="1"/>
</dbReference>
<evidence type="ECO:0000259" key="2">
    <source>
        <dbReference type="PROSITE" id="PS50404"/>
    </source>
</evidence>
<keyword evidence="5" id="KW-1185">Reference proteome</keyword>
<dbReference type="InterPro" id="IPR004046">
    <property type="entry name" value="GST_C"/>
</dbReference>
<accession>A0AAN7VF74</accession>
<dbReference type="SFLD" id="SFLDG01153">
    <property type="entry name" value="Main.4:_Theta-like"/>
    <property type="match status" value="1"/>
</dbReference>
<dbReference type="EMBL" id="JAVRBK010000006">
    <property type="protein sequence ID" value="KAK5642244.1"/>
    <property type="molecule type" value="Genomic_DNA"/>
</dbReference>
<dbReference type="Gene3D" id="1.20.1050.10">
    <property type="match status" value="1"/>
</dbReference>
<dbReference type="Pfam" id="PF00043">
    <property type="entry name" value="GST_C"/>
    <property type="match status" value="1"/>
</dbReference>
<dbReference type="Proteomes" id="UP001329430">
    <property type="component" value="Chromosome 6"/>
</dbReference>
<dbReference type="PROSITE" id="PS50404">
    <property type="entry name" value="GST_NTER"/>
    <property type="match status" value="1"/>
</dbReference>
<protein>
    <submittedName>
        <fullName evidence="4">Uncharacterized protein</fullName>
    </submittedName>
</protein>
<dbReference type="InterPro" id="IPR036282">
    <property type="entry name" value="Glutathione-S-Trfase_C_sf"/>
</dbReference>
<evidence type="ECO:0000256" key="1">
    <source>
        <dbReference type="ARBA" id="ARBA00011738"/>
    </source>
</evidence>
<dbReference type="FunFam" id="1.20.1050.10:FF:000007">
    <property type="entry name" value="Glutathione S-transferase 1-1"/>
    <property type="match status" value="1"/>
</dbReference>
<feature type="domain" description="GST N-terminal" evidence="2">
    <location>
        <begin position="2"/>
        <end position="83"/>
    </location>
</feature>
<dbReference type="InterPro" id="IPR010987">
    <property type="entry name" value="Glutathione-S-Trfase_C-like"/>
</dbReference>
<proteinExistence type="predicted"/>
<dbReference type="CDD" id="cd03177">
    <property type="entry name" value="GST_C_Delta_Epsilon"/>
    <property type="match status" value="1"/>
</dbReference>
<dbReference type="PANTHER" id="PTHR43969:SF9">
    <property type="entry name" value="GLUTATHIONE S TRANSFERASE D10, ISOFORM A-RELATED"/>
    <property type="match status" value="1"/>
</dbReference>
<comment type="caution">
    <text evidence="4">The sequence shown here is derived from an EMBL/GenBank/DDBJ whole genome shotgun (WGS) entry which is preliminary data.</text>
</comment>